<dbReference type="Proteomes" id="UP001500034">
    <property type="component" value="Unassembled WGS sequence"/>
</dbReference>
<feature type="region of interest" description="Disordered" evidence="1">
    <location>
        <begin position="113"/>
        <end position="139"/>
    </location>
</feature>
<reference evidence="4" key="1">
    <citation type="journal article" date="2019" name="Int. J. Syst. Evol. Microbiol.">
        <title>The Global Catalogue of Microorganisms (GCM) 10K type strain sequencing project: providing services to taxonomists for standard genome sequencing and annotation.</title>
        <authorList>
            <consortium name="The Broad Institute Genomics Platform"/>
            <consortium name="The Broad Institute Genome Sequencing Center for Infectious Disease"/>
            <person name="Wu L."/>
            <person name="Ma J."/>
        </authorList>
    </citation>
    <scope>NUCLEOTIDE SEQUENCE [LARGE SCALE GENOMIC DNA]</scope>
    <source>
        <strain evidence="4">JCM 17027</strain>
    </source>
</reference>
<evidence type="ECO:0000256" key="1">
    <source>
        <dbReference type="SAM" id="MobiDB-lite"/>
    </source>
</evidence>
<dbReference type="InterPro" id="IPR002645">
    <property type="entry name" value="STAS_dom"/>
</dbReference>
<organism evidence="3 4">
    <name type="scientific">Streptomyces marokkonensis</name>
    <dbReference type="NCBI Taxonomy" id="324855"/>
    <lineage>
        <taxon>Bacteria</taxon>
        <taxon>Bacillati</taxon>
        <taxon>Actinomycetota</taxon>
        <taxon>Actinomycetes</taxon>
        <taxon>Kitasatosporales</taxon>
        <taxon>Streptomycetaceae</taxon>
        <taxon>Streptomyces</taxon>
    </lineage>
</organism>
<evidence type="ECO:0000313" key="3">
    <source>
        <dbReference type="EMBL" id="GAA4002301.1"/>
    </source>
</evidence>
<keyword evidence="4" id="KW-1185">Reference proteome</keyword>
<sequence>MTFLPPPCEPCDPPGYAVLALPPEIDFCNAAGLLPLLMTAVDHHSDGLRVLVLDLTATRFMDSQGVRLLDRVRRRLPDHARLRVVAAPHGVPSRVLELSNLRRDVPVYDNLTEALRPRSGTASGTRPERGTGPERGTSA</sequence>
<proteinExistence type="predicted"/>
<dbReference type="PANTHER" id="PTHR33495:SF13">
    <property type="entry name" value="ANTI-SIGMA-F FACTOR ANTAGONIST RSFB"/>
    <property type="match status" value="1"/>
</dbReference>
<dbReference type="EMBL" id="BAABCQ010000149">
    <property type="protein sequence ID" value="GAA4002301.1"/>
    <property type="molecule type" value="Genomic_DNA"/>
</dbReference>
<evidence type="ECO:0000259" key="2">
    <source>
        <dbReference type="PROSITE" id="PS50801"/>
    </source>
</evidence>
<name>A0ABP7RUE2_9ACTN</name>
<accession>A0ABP7RUE2</accession>
<feature type="domain" description="STAS" evidence="2">
    <location>
        <begin position="14"/>
        <end position="118"/>
    </location>
</feature>
<dbReference type="PROSITE" id="PS50801">
    <property type="entry name" value="STAS"/>
    <property type="match status" value="1"/>
</dbReference>
<comment type="caution">
    <text evidence="3">The sequence shown here is derived from an EMBL/GenBank/DDBJ whole genome shotgun (WGS) entry which is preliminary data.</text>
</comment>
<dbReference type="CDD" id="cd07043">
    <property type="entry name" value="STAS_anti-anti-sigma_factors"/>
    <property type="match status" value="1"/>
</dbReference>
<protein>
    <submittedName>
        <fullName evidence="3">STAS domain-containing protein</fullName>
    </submittedName>
</protein>
<dbReference type="PANTHER" id="PTHR33495">
    <property type="entry name" value="ANTI-SIGMA FACTOR ANTAGONIST TM_1081-RELATED-RELATED"/>
    <property type="match status" value="1"/>
</dbReference>
<gene>
    <name evidence="3" type="ORF">GCM10022384_56370</name>
</gene>
<dbReference type="SUPFAM" id="SSF52091">
    <property type="entry name" value="SpoIIaa-like"/>
    <property type="match status" value="1"/>
</dbReference>
<dbReference type="Pfam" id="PF01740">
    <property type="entry name" value="STAS"/>
    <property type="match status" value="1"/>
</dbReference>
<dbReference type="InterPro" id="IPR036513">
    <property type="entry name" value="STAS_dom_sf"/>
</dbReference>
<evidence type="ECO:0000313" key="4">
    <source>
        <dbReference type="Proteomes" id="UP001500034"/>
    </source>
</evidence>
<dbReference type="Gene3D" id="3.30.750.24">
    <property type="entry name" value="STAS domain"/>
    <property type="match status" value="1"/>
</dbReference>